<sequence length="161" mass="17615">HSCDQVTTLLVTFFLLAGVEADEELALWMLGKVRDPYMQRYIDSILQVQAQDKKNPEGTIVADFVASDFPSMTQASNNSGLGGRTDVLGEVKTMQPSNTSYRKGNPIQVRRNYKRRAVALDQKYAPEVVGDGTNGQVGPFETALGEFYAGNVFPFVVGAFG</sequence>
<organism evidence="2 3">
    <name type="scientific">Thalassiosira oceanica</name>
    <name type="common">Marine diatom</name>
    <dbReference type="NCBI Taxonomy" id="159749"/>
    <lineage>
        <taxon>Eukaryota</taxon>
        <taxon>Sar</taxon>
        <taxon>Stramenopiles</taxon>
        <taxon>Ochrophyta</taxon>
        <taxon>Bacillariophyta</taxon>
        <taxon>Coscinodiscophyceae</taxon>
        <taxon>Thalassiosirophycidae</taxon>
        <taxon>Thalassiosirales</taxon>
        <taxon>Thalassiosiraceae</taxon>
        <taxon>Thalassiosira</taxon>
    </lineage>
</organism>
<comment type="caution">
    <text evidence="2">The sequence shown here is derived from an EMBL/GenBank/DDBJ whole genome shotgun (WGS) entry which is preliminary data.</text>
</comment>
<proteinExistence type="predicted"/>
<dbReference type="Proteomes" id="UP000266841">
    <property type="component" value="Unassembled WGS sequence"/>
</dbReference>
<gene>
    <name evidence="2" type="ORF">THAOC_03063</name>
</gene>
<dbReference type="OrthoDB" id="55737at2759"/>
<protein>
    <submittedName>
        <fullName evidence="2">Uncharacterized protein</fullName>
    </submittedName>
</protein>
<evidence type="ECO:0000256" key="1">
    <source>
        <dbReference type="SAM" id="SignalP"/>
    </source>
</evidence>
<evidence type="ECO:0000313" key="2">
    <source>
        <dbReference type="EMBL" id="EJK75220.1"/>
    </source>
</evidence>
<dbReference type="AlphaFoldDB" id="K0TCU7"/>
<dbReference type="EMBL" id="AGNL01003061">
    <property type="protein sequence ID" value="EJK75220.1"/>
    <property type="molecule type" value="Genomic_DNA"/>
</dbReference>
<accession>K0TCU7</accession>
<keyword evidence="1" id="KW-0732">Signal</keyword>
<keyword evidence="3" id="KW-1185">Reference proteome</keyword>
<feature type="non-terminal residue" evidence="2">
    <location>
        <position position="1"/>
    </location>
</feature>
<reference evidence="2 3" key="1">
    <citation type="journal article" date="2012" name="Genome Biol.">
        <title>Genome and low-iron response of an oceanic diatom adapted to chronic iron limitation.</title>
        <authorList>
            <person name="Lommer M."/>
            <person name="Specht M."/>
            <person name="Roy A.S."/>
            <person name="Kraemer L."/>
            <person name="Andreson R."/>
            <person name="Gutowska M.A."/>
            <person name="Wolf J."/>
            <person name="Bergner S.V."/>
            <person name="Schilhabel M.B."/>
            <person name="Klostermeier U.C."/>
            <person name="Beiko R.G."/>
            <person name="Rosenstiel P."/>
            <person name="Hippler M."/>
            <person name="Laroche J."/>
        </authorList>
    </citation>
    <scope>NUCLEOTIDE SEQUENCE [LARGE SCALE GENOMIC DNA]</scope>
    <source>
        <strain evidence="2 3">CCMP1005</strain>
    </source>
</reference>
<name>K0TCU7_THAOC</name>
<evidence type="ECO:0000313" key="3">
    <source>
        <dbReference type="Proteomes" id="UP000266841"/>
    </source>
</evidence>
<feature type="signal peptide" evidence="1">
    <location>
        <begin position="1"/>
        <end position="21"/>
    </location>
</feature>
<feature type="chain" id="PRO_5003837890" evidence="1">
    <location>
        <begin position="22"/>
        <end position="161"/>
    </location>
</feature>